<accession>A0A6N4SPX9</accession>
<reference evidence="1 2" key="1">
    <citation type="journal article" date="2007" name="Appl. Environ. Microbiol.">
        <title>Genome sequence of the cellulolytic gliding bacterium Cytophaga hutchinsonii.</title>
        <authorList>
            <person name="Xie G."/>
            <person name="Bruce D.C."/>
            <person name="Challacombe J.F."/>
            <person name="Chertkov O."/>
            <person name="Detter J.C."/>
            <person name="Gilna P."/>
            <person name="Han C.S."/>
            <person name="Lucas S."/>
            <person name="Misra M."/>
            <person name="Myers G.L."/>
            <person name="Richardson P."/>
            <person name="Tapia R."/>
            <person name="Thayer N."/>
            <person name="Thompson L.S."/>
            <person name="Brettin T.S."/>
            <person name="Henrissat B."/>
            <person name="Wilson D.B."/>
            <person name="McBride M.J."/>
        </authorList>
    </citation>
    <scope>NUCLEOTIDE SEQUENCE [LARGE SCALE GENOMIC DNA]</scope>
    <source>
        <strain evidence="2">ATCC 33406 / DSM 1761 / CIP 103989 / NBRC 15051 / NCIMB 9469 / D465</strain>
    </source>
</reference>
<evidence type="ECO:0000313" key="2">
    <source>
        <dbReference type="Proteomes" id="UP000001822"/>
    </source>
</evidence>
<protein>
    <submittedName>
        <fullName evidence="1">Possible arsenate reductase</fullName>
    </submittedName>
</protein>
<keyword evidence="2" id="KW-1185">Reference proteome</keyword>
<dbReference type="InterPro" id="IPR036196">
    <property type="entry name" value="Ptyr_pPase_sf"/>
</dbReference>
<evidence type="ECO:0000313" key="1">
    <source>
        <dbReference type="EMBL" id="ABG58338.1"/>
    </source>
</evidence>
<dbReference type="OrthoDB" id="9793058at2"/>
<name>A0A6N4SPX9_CYTH3</name>
<dbReference type="RefSeq" id="WP_011584453.1">
    <property type="nucleotide sequence ID" value="NC_008255.1"/>
</dbReference>
<gene>
    <name evidence="1" type="ordered locus">CHU_1061</name>
</gene>
<organism evidence="1 2">
    <name type="scientific">Cytophaga hutchinsonii (strain ATCC 33406 / DSM 1761 / CIP 103989 / NBRC 15051 / NCIMB 9469 / D465)</name>
    <dbReference type="NCBI Taxonomy" id="269798"/>
    <lineage>
        <taxon>Bacteria</taxon>
        <taxon>Pseudomonadati</taxon>
        <taxon>Bacteroidota</taxon>
        <taxon>Cytophagia</taxon>
        <taxon>Cytophagales</taxon>
        <taxon>Cytophagaceae</taxon>
        <taxon>Cytophaga</taxon>
    </lineage>
</organism>
<sequence>MLPIIQRYILEAIKGFDTIPEERKRALHQIISYVKKKSDANHTPELLYICMRNFRMSHFGQIWGSVAATYYGFPHVKTYSGGIQATVFDLGSIRIIETIGFIVKQTDNTPNPLYTIQFGDSDIHITCFSKKYDANENPAQGFCVIMMCREAEAALTHIDGAEVWVSTLYNEFKPSDSTDDLDDRYLESIKEIATECLYVFSRLSQ</sequence>
<dbReference type="KEGG" id="chu:CHU_1061"/>
<dbReference type="SUPFAM" id="SSF52788">
    <property type="entry name" value="Phosphotyrosine protein phosphatases I"/>
    <property type="match status" value="1"/>
</dbReference>
<dbReference type="Gene3D" id="3.40.50.2300">
    <property type="match status" value="1"/>
</dbReference>
<dbReference type="AlphaFoldDB" id="A0A6N4SPX9"/>
<dbReference type="EMBL" id="CP000383">
    <property type="protein sequence ID" value="ABG58338.1"/>
    <property type="molecule type" value="Genomic_DNA"/>
</dbReference>
<proteinExistence type="predicted"/>
<dbReference type="Proteomes" id="UP000001822">
    <property type="component" value="Chromosome"/>
</dbReference>